<dbReference type="PANTHER" id="PTHR23327:SF42">
    <property type="entry name" value="LON PEPTIDASE N-TERMINAL DOMAIN AND RING FINGER PROTEIN C14F5.10C"/>
    <property type="match status" value="1"/>
</dbReference>
<accession>A0AA88HUC1</accession>
<dbReference type="InterPro" id="IPR003111">
    <property type="entry name" value="Lon_prtase_N"/>
</dbReference>
<dbReference type="SMART" id="SM00028">
    <property type="entry name" value="TPR"/>
    <property type="match status" value="3"/>
</dbReference>
<evidence type="ECO:0000313" key="12">
    <source>
        <dbReference type="Proteomes" id="UP001187531"/>
    </source>
</evidence>
<sequence>MSEIINKVKFIENTWSRRRKMGETSNPIKRTRLKSFTDHRMKAEQCFKNIQRLGPSLHSLMSYADSLCNISRIDEALDVYATALEYGDPLLFQMDTLVKSLIKLWCSEIQRIIPKESNAFSCVKCEGVLYDPVTVLCGHSLCRQCYEKSPSSACAKCGTRNQQRRVCTELKTNVVMHQLTKKWWDGELSATVLRNSGNVHFKENRYEDALKSYDEAISKAPTDHLLYGNRSQTLLKIGKPHEALQDATAAIGCKPQWYKGHYRKGYALLNLKRYEDALVCFLYCAALSGIGDSALEEEIAKLLKELLAPPNQRRKPSEIGQASGRGTSSEGEDSYQSDDSNSEIEMQVTESEEAVRGPIIDHSFNISPHPRARSLLERLKGELASFPSLMSQRYERKPNPNNISQDDFECTLCYRLLWQPVTIPCGHTFCKCCLQRCLDHSSQCPLCKFSLEGYLEVRQINVTEFLDVAISTVLPNEYKARHEVHVEEIKELASGSEIPIFVCTLGFPTISCPLHVYEPRYRLMIRRAMETGTREFGMCVASDSEANGFATIGTMLEIRDVQFFPDGRSVVDTVGGRRFRVLRRGTRDGYATGKVEYLKDNAVEADKVEEVKRLHDCLRQSAESWLNGMPSSMRQRISQHFGSMPNLEADWITSPQGPAWHWWLLAILPASSKHQLTILSMTDLKERLEALAKIVALLRRRQT</sequence>
<evidence type="ECO:0000256" key="3">
    <source>
        <dbReference type="ARBA" id="ARBA00022771"/>
    </source>
</evidence>
<evidence type="ECO:0000256" key="6">
    <source>
        <dbReference type="PROSITE-ProRule" id="PRU00175"/>
    </source>
</evidence>
<dbReference type="PROSITE" id="PS00518">
    <property type="entry name" value="ZF_RING_1"/>
    <property type="match status" value="2"/>
</dbReference>
<dbReference type="InterPro" id="IPR011990">
    <property type="entry name" value="TPR-like_helical_dom_sf"/>
</dbReference>
<dbReference type="Pfam" id="PF02190">
    <property type="entry name" value="LON_substr_bdg"/>
    <property type="match status" value="1"/>
</dbReference>
<dbReference type="Gene3D" id="3.30.40.10">
    <property type="entry name" value="Zinc/RING finger domain, C3HC4 (zinc finger)"/>
    <property type="match status" value="2"/>
</dbReference>
<dbReference type="Pfam" id="PF07719">
    <property type="entry name" value="TPR_2"/>
    <property type="match status" value="1"/>
</dbReference>
<name>A0AA88HUC1_ARTSF</name>
<dbReference type="Gene3D" id="2.30.130.40">
    <property type="entry name" value="LON domain-like"/>
    <property type="match status" value="1"/>
</dbReference>
<dbReference type="InterPro" id="IPR013083">
    <property type="entry name" value="Znf_RING/FYVE/PHD"/>
</dbReference>
<evidence type="ECO:0000256" key="7">
    <source>
        <dbReference type="PROSITE-ProRule" id="PRU00339"/>
    </source>
</evidence>
<dbReference type="CDD" id="cd16513">
    <property type="entry name" value="RING-HC_LONFs_rpt1"/>
    <property type="match status" value="1"/>
</dbReference>
<dbReference type="GO" id="GO:0005737">
    <property type="term" value="C:cytoplasm"/>
    <property type="evidence" value="ECO:0007669"/>
    <property type="project" value="UniProtKB-ARBA"/>
</dbReference>
<evidence type="ECO:0000256" key="1">
    <source>
        <dbReference type="ARBA" id="ARBA00022723"/>
    </source>
</evidence>
<evidence type="ECO:0000256" key="5">
    <source>
        <dbReference type="ARBA" id="ARBA00022833"/>
    </source>
</evidence>
<dbReference type="Proteomes" id="UP001187531">
    <property type="component" value="Unassembled WGS sequence"/>
</dbReference>
<dbReference type="PROSITE" id="PS50005">
    <property type="entry name" value="TPR"/>
    <property type="match status" value="1"/>
</dbReference>
<reference evidence="11" key="1">
    <citation type="submission" date="2023-07" db="EMBL/GenBank/DDBJ databases">
        <title>Chromosome-level genome assembly of Artemia franciscana.</title>
        <authorList>
            <person name="Jo E."/>
        </authorList>
    </citation>
    <scope>NUCLEOTIDE SEQUENCE</scope>
    <source>
        <tissue evidence="11">Whole body</tissue>
    </source>
</reference>
<dbReference type="SMART" id="SM00184">
    <property type="entry name" value="RING"/>
    <property type="match status" value="2"/>
</dbReference>
<dbReference type="CDD" id="cd16514">
    <property type="entry name" value="RING-HC_LONFs_rpt2"/>
    <property type="match status" value="1"/>
</dbReference>
<keyword evidence="2" id="KW-0677">Repeat</keyword>
<organism evidence="11 12">
    <name type="scientific">Artemia franciscana</name>
    <name type="common">Brine shrimp</name>
    <name type="synonym">Artemia sanfranciscana</name>
    <dbReference type="NCBI Taxonomy" id="6661"/>
    <lineage>
        <taxon>Eukaryota</taxon>
        <taxon>Metazoa</taxon>
        <taxon>Ecdysozoa</taxon>
        <taxon>Arthropoda</taxon>
        <taxon>Crustacea</taxon>
        <taxon>Branchiopoda</taxon>
        <taxon>Anostraca</taxon>
        <taxon>Artemiidae</taxon>
        <taxon>Artemia</taxon>
    </lineage>
</organism>
<evidence type="ECO:0000256" key="4">
    <source>
        <dbReference type="ARBA" id="ARBA00022803"/>
    </source>
</evidence>
<dbReference type="InterPro" id="IPR019734">
    <property type="entry name" value="TPR_rpt"/>
</dbReference>
<keyword evidence="3 6" id="KW-0863">Zinc-finger</keyword>
<protein>
    <recommendedName>
        <fullName evidence="13">LON peptidase N-terminal domain and RING finger protein 3</fullName>
    </recommendedName>
</protein>
<evidence type="ECO:0000313" key="11">
    <source>
        <dbReference type="EMBL" id="KAK2715970.1"/>
    </source>
</evidence>
<dbReference type="GO" id="GO:0061630">
    <property type="term" value="F:ubiquitin protein ligase activity"/>
    <property type="evidence" value="ECO:0007669"/>
    <property type="project" value="TreeGrafter"/>
</dbReference>
<evidence type="ECO:0000259" key="10">
    <source>
        <dbReference type="PROSITE" id="PS51787"/>
    </source>
</evidence>
<keyword evidence="4 7" id="KW-0802">TPR repeat</keyword>
<feature type="domain" description="RING-type" evidence="9">
    <location>
        <begin position="122"/>
        <end position="157"/>
    </location>
</feature>
<keyword evidence="1" id="KW-0479">Metal-binding</keyword>
<dbReference type="SUPFAM" id="SSF48452">
    <property type="entry name" value="TPR-like"/>
    <property type="match status" value="1"/>
</dbReference>
<dbReference type="Pfam" id="PF13923">
    <property type="entry name" value="zf-C3HC4_2"/>
    <property type="match status" value="1"/>
</dbReference>
<feature type="compositionally biased region" description="Acidic residues" evidence="8">
    <location>
        <begin position="330"/>
        <end position="342"/>
    </location>
</feature>
<keyword evidence="5" id="KW-0862">Zinc</keyword>
<dbReference type="InterPro" id="IPR017907">
    <property type="entry name" value="Znf_RING_CS"/>
</dbReference>
<dbReference type="PANTHER" id="PTHR23327">
    <property type="entry name" value="RING FINGER PROTEIN 127"/>
    <property type="match status" value="1"/>
</dbReference>
<feature type="domain" description="RING-type" evidence="9">
    <location>
        <begin position="410"/>
        <end position="448"/>
    </location>
</feature>
<comment type="caution">
    <text evidence="11">The sequence shown here is derived from an EMBL/GenBank/DDBJ whole genome shotgun (WGS) entry which is preliminary data.</text>
</comment>
<dbReference type="InterPro" id="IPR046336">
    <property type="entry name" value="Lon_prtase_N_sf"/>
</dbReference>
<feature type="domain" description="Lon N-terminal" evidence="10">
    <location>
        <begin position="489"/>
        <end position="699"/>
    </location>
</feature>
<dbReference type="SUPFAM" id="SSF88697">
    <property type="entry name" value="PUA domain-like"/>
    <property type="match status" value="1"/>
</dbReference>
<evidence type="ECO:0000256" key="8">
    <source>
        <dbReference type="SAM" id="MobiDB-lite"/>
    </source>
</evidence>
<dbReference type="EMBL" id="JAVRJZ010000012">
    <property type="protein sequence ID" value="KAK2715970.1"/>
    <property type="molecule type" value="Genomic_DNA"/>
</dbReference>
<evidence type="ECO:0000256" key="2">
    <source>
        <dbReference type="ARBA" id="ARBA00022737"/>
    </source>
</evidence>
<dbReference type="SUPFAM" id="SSF57850">
    <property type="entry name" value="RING/U-box"/>
    <property type="match status" value="2"/>
</dbReference>
<dbReference type="InterPro" id="IPR013105">
    <property type="entry name" value="TPR_2"/>
</dbReference>
<proteinExistence type="predicted"/>
<dbReference type="AlphaFoldDB" id="A0AA88HUC1"/>
<keyword evidence="12" id="KW-1185">Reference proteome</keyword>
<dbReference type="SMART" id="SM00464">
    <property type="entry name" value="LON"/>
    <property type="match status" value="1"/>
</dbReference>
<dbReference type="Gene3D" id="1.25.40.10">
    <property type="entry name" value="Tetratricopeptide repeat domain"/>
    <property type="match status" value="1"/>
</dbReference>
<feature type="repeat" description="TPR" evidence="7">
    <location>
        <begin position="190"/>
        <end position="223"/>
    </location>
</feature>
<dbReference type="InterPro" id="IPR015947">
    <property type="entry name" value="PUA-like_sf"/>
</dbReference>
<evidence type="ECO:0000259" key="9">
    <source>
        <dbReference type="PROSITE" id="PS50089"/>
    </source>
</evidence>
<dbReference type="PROSITE" id="PS50089">
    <property type="entry name" value="ZF_RING_2"/>
    <property type="match status" value="2"/>
</dbReference>
<dbReference type="PROSITE" id="PS51787">
    <property type="entry name" value="LON_N"/>
    <property type="match status" value="1"/>
</dbReference>
<dbReference type="GO" id="GO:0008270">
    <property type="term" value="F:zinc ion binding"/>
    <property type="evidence" value="ECO:0007669"/>
    <property type="project" value="UniProtKB-KW"/>
</dbReference>
<feature type="region of interest" description="Disordered" evidence="8">
    <location>
        <begin position="311"/>
        <end position="353"/>
    </location>
</feature>
<gene>
    <name evidence="11" type="ORF">QYM36_010507</name>
</gene>
<evidence type="ECO:0008006" key="13">
    <source>
        <dbReference type="Google" id="ProtNLM"/>
    </source>
</evidence>
<dbReference type="InterPro" id="IPR001841">
    <property type="entry name" value="Znf_RING"/>
</dbReference>